<gene>
    <name evidence="1" type="ORF">HCDG_02560</name>
</gene>
<accession>C6H8M9</accession>
<dbReference type="EMBL" id="GG692421">
    <property type="protein sequence ID" value="EER42662.1"/>
    <property type="molecule type" value="Genomic_DNA"/>
</dbReference>
<dbReference type="Proteomes" id="UP000002624">
    <property type="component" value="Unassembled WGS sequence"/>
</dbReference>
<protein>
    <submittedName>
        <fullName evidence="1">Uncharacterized protein</fullName>
    </submittedName>
</protein>
<proteinExistence type="predicted"/>
<evidence type="ECO:0000313" key="2">
    <source>
        <dbReference type="Proteomes" id="UP000002624"/>
    </source>
</evidence>
<dbReference type="AlphaFoldDB" id="C6H8M9"/>
<reference evidence="2" key="1">
    <citation type="submission" date="2009-05" db="EMBL/GenBank/DDBJ databases">
        <title>The genome sequence of Ajellomyces capsulatus strain H143.</title>
        <authorList>
            <person name="Champion M."/>
            <person name="Cuomo C.A."/>
            <person name="Ma L.-J."/>
            <person name="Henn M.R."/>
            <person name="Sil A."/>
            <person name="Goldman B."/>
            <person name="Young S.K."/>
            <person name="Kodira C.D."/>
            <person name="Zeng Q."/>
            <person name="Koehrsen M."/>
            <person name="Alvarado L."/>
            <person name="Berlin A.M."/>
            <person name="Borenstein D."/>
            <person name="Chen Z."/>
            <person name="Engels R."/>
            <person name="Freedman E."/>
            <person name="Gellesch M."/>
            <person name="Goldberg J."/>
            <person name="Griggs A."/>
            <person name="Gujja S."/>
            <person name="Heiman D.I."/>
            <person name="Hepburn T.A."/>
            <person name="Howarth C."/>
            <person name="Jen D."/>
            <person name="Larson L."/>
            <person name="Lewis B."/>
            <person name="Mehta T."/>
            <person name="Park D."/>
            <person name="Pearson M."/>
            <person name="Roberts A."/>
            <person name="Saif S."/>
            <person name="Shea T.D."/>
            <person name="Shenoy N."/>
            <person name="Sisk P."/>
            <person name="Stolte C."/>
            <person name="Sykes S."/>
            <person name="Walk T."/>
            <person name="White J."/>
            <person name="Yandava C."/>
            <person name="Klein B."/>
            <person name="McEwen J.G."/>
            <person name="Puccia R."/>
            <person name="Goldman G.H."/>
            <person name="Felipe M.S."/>
            <person name="Nino-Vega G."/>
            <person name="San-Blas G."/>
            <person name="Taylor J.W."/>
            <person name="Mendoza L."/>
            <person name="Galagan J.E."/>
            <person name="Nusbaum C."/>
            <person name="Birren B.W."/>
        </authorList>
    </citation>
    <scope>NUCLEOTIDE SEQUENCE [LARGE SCALE GENOMIC DNA]</scope>
    <source>
        <strain evidence="2">H143</strain>
    </source>
</reference>
<dbReference type="VEuPathDB" id="FungiDB:HCDG_02560"/>
<evidence type="ECO:0000313" key="1">
    <source>
        <dbReference type="EMBL" id="EER42662.1"/>
    </source>
</evidence>
<sequence length="113" mass="12340">MGRSGSTETSIRVNASYLTNRINDVGSFPAIGRGTQTVWATVWVSIVGDVKHCLAHGKRWEKANKSRPSLPVKKTDRIVANEIPTLGGLEELDGPRISAGYFGNGWRRDCLVS</sequence>
<dbReference type="HOGENOM" id="CLU_2132791_0_0_1"/>
<organism evidence="1 2">
    <name type="scientific">Ajellomyces capsulatus (strain H143)</name>
    <name type="common">Darling's disease fungus</name>
    <name type="synonym">Histoplasma capsulatum</name>
    <dbReference type="NCBI Taxonomy" id="544712"/>
    <lineage>
        <taxon>Eukaryota</taxon>
        <taxon>Fungi</taxon>
        <taxon>Dikarya</taxon>
        <taxon>Ascomycota</taxon>
        <taxon>Pezizomycotina</taxon>
        <taxon>Eurotiomycetes</taxon>
        <taxon>Eurotiomycetidae</taxon>
        <taxon>Onygenales</taxon>
        <taxon>Ajellomycetaceae</taxon>
        <taxon>Histoplasma</taxon>
    </lineage>
</organism>
<name>C6H8M9_AJECH</name>